<dbReference type="AlphaFoldDB" id="A0A2K3QFE1"/>
<dbReference type="EMBL" id="NRSZ01000579">
    <property type="protein sequence ID" value="PNY26231.1"/>
    <property type="molecule type" value="Genomic_DNA"/>
</dbReference>
<evidence type="ECO:0000313" key="3">
    <source>
        <dbReference type="Proteomes" id="UP000236621"/>
    </source>
</evidence>
<accession>A0A2K3QFE1</accession>
<sequence length="348" mass="38641">MDAQFGNRADSIVLFACCTGQLAHLQSHTVSTHLKRWNDLEGSRSAHSLLTPWPLAGPRAKGWFDTLPTPIWPRLLGPWDIKESCCLPLRSKTHIDSIATPSNIAPLQVKCSWLEDFSHLHSTPAGDPALYSQATPWCQHGRPRWRRRHDQSEFPERPSEVHGSALLKLRGCQPVDPEWQSKVQVSELVLGRIRHMSRIRLVSSASSTSGNNQSPEAEPRQTSGRHREGGGCVGRYLRFLAEQSTKPLCVRHVPSGVADVADGIDTSTATNERSNAAEKVEIRVRQTPVFYARFLRHAHDFEGISSELTENETTRPAVDVSSGAGFSHDQYAASKHGCDRPLGRCRTV</sequence>
<dbReference type="OrthoDB" id="3340520at2759"/>
<evidence type="ECO:0000313" key="2">
    <source>
        <dbReference type="EMBL" id="PNY26231.1"/>
    </source>
</evidence>
<organism evidence="2 3">
    <name type="scientific">Tolypocladium capitatum</name>
    <dbReference type="NCBI Taxonomy" id="45235"/>
    <lineage>
        <taxon>Eukaryota</taxon>
        <taxon>Fungi</taxon>
        <taxon>Dikarya</taxon>
        <taxon>Ascomycota</taxon>
        <taxon>Pezizomycotina</taxon>
        <taxon>Sordariomycetes</taxon>
        <taxon>Hypocreomycetidae</taxon>
        <taxon>Hypocreales</taxon>
        <taxon>Ophiocordycipitaceae</taxon>
        <taxon>Tolypocladium</taxon>
    </lineage>
</organism>
<gene>
    <name evidence="2" type="ORF">TCAP_03824</name>
</gene>
<protein>
    <submittedName>
        <fullName evidence="2">Uncharacterized protein</fullName>
    </submittedName>
</protein>
<evidence type="ECO:0000256" key="1">
    <source>
        <dbReference type="SAM" id="MobiDB-lite"/>
    </source>
</evidence>
<proteinExistence type="predicted"/>
<feature type="compositionally biased region" description="Low complexity" evidence="1">
    <location>
        <begin position="203"/>
        <end position="214"/>
    </location>
</feature>
<feature type="region of interest" description="Disordered" evidence="1">
    <location>
        <begin position="202"/>
        <end position="228"/>
    </location>
</feature>
<name>A0A2K3QFE1_9HYPO</name>
<dbReference type="Proteomes" id="UP000236621">
    <property type="component" value="Unassembled WGS sequence"/>
</dbReference>
<reference evidence="2 3" key="1">
    <citation type="submission" date="2017-08" db="EMBL/GenBank/DDBJ databases">
        <title>Harnessing the power of phylogenomics to disentangle the directionality and signatures of interkingdom host jumping in the parasitic fungal genus Tolypocladium.</title>
        <authorList>
            <person name="Quandt C.A."/>
            <person name="Patterson W."/>
            <person name="Spatafora J.W."/>
        </authorList>
    </citation>
    <scope>NUCLEOTIDE SEQUENCE [LARGE SCALE GENOMIC DNA]</scope>
    <source>
        <strain evidence="2 3">CBS 113982</strain>
    </source>
</reference>
<comment type="caution">
    <text evidence="2">The sequence shown here is derived from an EMBL/GenBank/DDBJ whole genome shotgun (WGS) entry which is preliminary data.</text>
</comment>
<keyword evidence="3" id="KW-1185">Reference proteome</keyword>